<protein>
    <submittedName>
        <fullName evidence="1">Uncharacterized protein</fullName>
    </submittedName>
</protein>
<dbReference type="AlphaFoldDB" id="A0A0B0N4P8"/>
<name>A0A0B0N4P8_GOSAR</name>
<accession>A0A0B0N4P8</accession>
<dbReference type="Proteomes" id="UP000032142">
    <property type="component" value="Unassembled WGS sequence"/>
</dbReference>
<sequence>MRLHVRPCLEHWHCIVIIYKTMSGTLASLYNYV</sequence>
<keyword evidence="2" id="KW-1185">Reference proteome</keyword>
<reference evidence="2" key="1">
    <citation type="submission" date="2014-09" db="EMBL/GenBank/DDBJ databases">
        <authorList>
            <person name="Mudge J."/>
            <person name="Ramaraj T."/>
            <person name="Lindquist I.E."/>
            <person name="Bharti A.K."/>
            <person name="Sundararajan A."/>
            <person name="Cameron C.T."/>
            <person name="Woodward J.E."/>
            <person name="May G.D."/>
            <person name="Brubaker C."/>
            <person name="Broadhvest J."/>
            <person name="Wilkins T.A."/>
        </authorList>
    </citation>
    <scope>NUCLEOTIDE SEQUENCE</scope>
    <source>
        <strain evidence="2">cv. AKA8401</strain>
    </source>
</reference>
<organism evidence="1 2">
    <name type="scientific">Gossypium arboreum</name>
    <name type="common">Tree cotton</name>
    <name type="synonym">Gossypium nanking</name>
    <dbReference type="NCBI Taxonomy" id="29729"/>
    <lineage>
        <taxon>Eukaryota</taxon>
        <taxon>Viridiplantae</taxon>
        <taxon>Streptophyta</taxon>
        <taxon>Embryophyta</taxon>
        <taxon>Tracheophyta</taxon>
        <taxon>Spermatophyta</taxon>
        <taxon>Magnoliopsida</taxon>
        <taxon>eudicotyledons</taxon>
        <taxon>Gunneridae</taxon>
        <taxon>Pentapetalae</taxon>
        <taxon>rosids</taxon>
        <taxon>malvids</taxon>
        <taxon>Malvales</taxon>
        <taxon>Malvaceae</taxon>
        <taxon>Malvoideae</taxon>
        <taxon>Gossypium</taxon>
    </lineage>
</organism>
<proteinExistence type="predicted"/>
<evidence type="ECO:0000313" key="2">
    <source>
        <dbReference type="Proteomes" id="UP000032142"/>
    </source>
</evidence>
<evidence type="ECO:0000313" key="1">
    <source>
        <dbReference type="EMBL" id="KHG07647.1"/>
    </source>
</evidence>
<comment type="caution">
    <text evidence="1">The sequence shown here is derived from an EMBL/GenBank/DDBJ whole genome shotgun (WGS) entry which is preliminary data.</text>
</comment>
<dbReference type="EMBL" id="JRRC01479123">
    <property type="protein sequence ID" value="KHG07647.1"/>
    <property type="molecule type" value="Genomic_DNA"/>
</dbReference>
<gene>
    <name evidence="1" type="ORF">F383_34526</name>
</gene>